<comment type="caution">
    <text evidence="1">The sequence shown here is derived from an EMBL/GenBank/DDBJ whole genome shotgun (WGS) entry which is preliminary data.</text>
</comment>
<name>A0ABV6EBD4_9GAMM</name>
<dbReference type="Proteomes" id="UP001589792">
    <property type="component" value="Unassembled WGS sequence"/>
</dbReference>
<reference evidence="1 2" key="1">
    <citation type="submission" date="2024-09" db="EMBL/GenBank/DDBJ databases">
        <authorList>
            <person name="Sun Q."/>
            <person name="Mori K."/>
        </authorList>
    </citation>
    <scope>NUCLEOTIDE SEQUENCE [LARGE SCALE GENOMIC DNA]</scope>
    <source>
        <strain evidence="1 2">CCM 8626</strain>
    </source>
</reference>
<gene>
    <name evidence="1" type="ORF">ACFFJ3_07385</name>
</gene>
<proteinExistence type="predicted"/>
<protein>
    <submittedName>
        <fullName evidence="1">Host cell division inhibitor Icd-like protein</fullName>
    </submittedName>
</protein>
<dbReference type="NCBIfam" id="NF033153">
    <property type="entry name" value="phage_ICD_like"/>
    <property type="match status" value="1"/>
</dbReference>
<dbReference type="EMBL" id="JBHLXG010000005">
    <property type="protein sequence ID" value="MFC0226323.1"/>
    <property type="molecule type" value="Genomic_DNA"/>
</dbReference>
<accession>A0ABV6EBD4</accession>
<evidence type="ECO:0000313" key="2">
    <source>
        <dbReference type="Proteomes" id="UP001589792"/>
    </source>
</evidence>
<evidence type="ECO:0000313" key="1">
    <source>
        <dbReference type="EMBL" id="MFC0226323.1"/>
    </source>
</evidence>
<keyword evidence="2" id="KW-1185">Reference proteome</keyword>
<dbReference type="RefSeq" id="WP_380674022.1">
    <property type="nucleotide sequence ID" value="NZ_CP173186.1"/>
</dbReference>
<organism evidence="1 2">
    <name type="scientific">Serratia aquatilis</name>
    <dbReference type="NCBI Taxonomy" id="1737515"/>
    <lineage>
        <taxon>Bacteria</taxon>
        <taxon>Pseudomonadati</taxon>
        <taxon>Pseudomonadota</taxon>
        <taxon>Gammaproteobacteria</taxon>
        <taxon>Enterobacterales</taxon>
        <taxon>Yersiniaceae</taxon>
        <taxon>Serratia</taxon>
    </lineage>
</organism>
<sequence length="59" mass="6673">MATTKCTYIFAAINRTQKKVKPVMLRGTAFDEKSARRRYAPDYILLFAGRLPVQGGDHV</sequence>